<feature type="transmembrane region" description="Helical" evidence="1">
    <location>
        <begin position="12"/>
        <end position="33"/>
    </location>
</feature>
<feature type="transmembrane region" description="Helical" evidence="1">
    <location>
        <begin position="45"/>
        <end position="68"/>
    </location>
</feature>
<dbReference type="Proteomes" id="UP000271797">
    <property type="component" value="Chromosome"/>
</dbReference>
<keyword evidence="1" id="KW-1133">Transmembrane helix</keyword>
<sequence>MAGGKKDDNAAGFVLILVCVILWGIYVAVRALINLNERFIDAVSNPAGIIGLFLVCLLYLQFYFVFYLPETQKENSSL</sequence>
<gene>
    <name evidence="2" type="ORF">NCTC9044_02539</name>
</gene>
<keyword evidence="1" id="KW-0812">Transmembrane</keyword>
<evidence type="ECO:0000313" key="2">
    <source>
        <dbReference type="EMBL" id="VED10768.1"/>
    </source>
</evidence>
<organism evidence="2 3">
    <name type="scientific">Escherichia coli</name>
    <dbReference type="NCBI Taxonomy" id="562"/>
    <lineage>
        <taxon>Bacteria</taxon>
        <taxon>Pseudomonadati</taxon>
        <taxon>Pseudomonadota</taxon>
        <taxon>Gammaproteobacteria</taxon>
        <taxon>Enterobacterales</taxon>
        <taxon>Enterobacteriaceae</taxon>
        <taxon>Escherichia</taxon>
    </lineage>
</organism>
<protein>
    <submittedName>
        <fullName evidence="2">Uncharacterized protein</fullName>
    </submittedName>
</protein>
<accession>A0A3S4KEV3</accession>
<name>A0A3S4KEV3_ECOLX</name>
<reference evidence="2 3" key="1">
    <citation type="submission" date="2018-12" db="EMBL/GenBank/DDBJ databases">
        <authorList>
            <consortium name="Pathogen Informatics"/>
        </authorList>
    </citation>
    <scope>NUCLEOTIDE SEQUENCE [LARGE SCALE GENOMIC DNA]</scope>
    <source>
        <strain evidence="2 3">NCTC9044</strain>
    </source>
</reference>
<keyword evidence="1" id="KW-0472">Membrane</keyword>
<evidence type="ECO:0000256" key="1">
    <source>
        <dbReference type="SAM" id="Phobius"/>
    </source>
</evidence>
<proteinExistence type="predicted"/>
<evidence type="ECO:0000313" key="3">
    <source>
        <dbReference type="Proteomes" id="UP000271797"/>
    </source>
</evidence>
<dbReference type="EMBL" id="LR134238">
    <property type="protein sequence ID" value="VED10768.1"/>
    <property type="molecule type" value="Genomic_DNA"/>
</dbReference>
<dbReference type="AlphaFoldDB" id="A0A3S4KEV3"/>